<feature type="region of interest" description="Disordered" evidence="1">
    <location>
        <begin position="130"/>
        <end position="149"/>
    </location>
</feature>
<evidence type="ECO:0000313" key="2">
    <source>
        <dbReference type="EMBL" id="MBA0127367.1"/>
    </source>
</evidence>
<proteinExistence type="predicted"/>
<evidence type="ECO:0000313" key="3">
    <source>
        <dbReference type="Proteomes" id="UP000582974"/>
    </source>
</evidence>
<sequence length="149" mass="16504">MVSPMVISDAWHWTGVHWHGYVIARADSACPLLRCRSARLARVPDAVLVDPVAVADWIEQHTRAHLYPRQTWAPADQRWVRCGDAEDLARSRRMHLAIASRGDSLYLDIPTATGVLFLFVEAVTDEHCLHPHTTDPTDEEGDGASAGTA</sequence>
<gene>
    <name evidence="2" type="ORF">H0B56_17610</name>
</gene>
<evidence type="ECO:0000256" key="1">
    <source>
        <dbReference type="SAM" id="MobiDB-lite"/>
    </source>
</evidence>
<keyword evidence="3" id="KW-1185">Reference proteome</keyword>
<accession>A0A838ADV6</accession>
<comment type="caution">
    <text evidence="2">The sequence shown here is derived from an EMBL/GenBank/DDBJ whole genome shotgun (WGS) entry which is preliminary data.</text>
</comment>
<dbReference type="Proteomes" id="UP000582974">
    <property type="component" value="Unassembled WGS sequence"/>
</dbReference>
<dbReference type="RefSeq" id="WP_180894203.1">
    <property type="nucleotide sequence ID" value="NZ_JACCKD010000007.1"/>
</dbReference>
<name>A0A838ADV6_9PSEU</name>
<protein>
    <submittedName>
        <fullName evidence="2">Uncharacterized protein</fullName>
    </submittedName>
</protein>
<dbReference type="AlphaFoldDB" id="A0A838ADV6"/>
<dbReference type="EMBL" id="JACCKD010000007">
    <property type="protein sequence ID" value="MBA0127367.1"/>
    <property type="molecule type" value="Genomic_DNA"/>
</dbReference>
<organism evidence="2 3">
    <name type="scientific">Haloechinothrix aidingensis</name>
    <dbReference type="NCBI Taxonomy" id="2752311"/>
    <lineage>
        <taxon>Bacteria</taxon>
        <taxon>Bacillati</taxon>
        <taxon>Actinomycetota</taxon>
        <taxon>Actinomycetes</taxon>
        <taxon>Pseudonocardiales</taxon>
        <taxon>Pseudonocardiaceae</taxon>
        <taxon>Haloechinothrix</taxon>
    </lineage>
</organism>
<reference evidence="2 3" key="1">
    <citation type="submission" date="2020-07" db="EMBL/GenBank/DDBJ databases">
        <title>Genome of Haloechinothrix sp.</title>
        <authorList>
            <person name="Tang S.-K."/>
            <person name="Yang L."/>
            <person name="Zhu W.-Y."/>
        </authorList>
    </citation>
    <scope>NUCLEOTIDE SEQUENCE [LARGE SCALE GENOMIC DNA]</scope>
    <source>
        <strain evidence="2 3">YIM 98757</strain>
    </source>
</reference>